<dbReference type="Proteomes" id="UP000441585">
    <property type="component" value="Unassembled WGS sequence"/>
</dbReference>
<dbReference type="EMBL" id="WKKF01000001">
    <property type="protein sequence ID" value="MRX53821.1"/>
    <property type="molecule type" value="Genomic_DNA"/>
</dbReference>
<dbReference type="RefSeq" id="WP_070877389.1">
    <property type="nucleotide sequence ID" value="NZ_CAJGAA010000001.1"/>
</dbReference>
<name>A0A6I2MBM7_9BACI</name>
<organism evidence="1 2">
    <name type="scientific">Metabacillus idriensis</name>
    <dbReference type="NCBI Taxonomy" id="324768"/>
    <lineage>
        <taxon>Bacteria</taxon>
        <taxon>Bacillati</taxon>
        <taxon>Bacillota</taxon>
        <taxon>Bacilli</taxon>
        <taxon>Bacillales</taxon>
        <taxon>Bacillaceae</taxon>
        <taxon>Metabacillus</taxon>
    </lineage>
</organism>
<evidence type="ECO:0000313" key="1">
    <source>
        <dbReference type="EMBL" id="MRX53821.1"/>
    </source>
</evidence>
<keyword evidence="1" id="KW-0808">Transferase</keyword>
<dbReference type="GO" id="GO:0032259">
    <property type="term" value="P:methylation"/>
    <property type="evidence" value="ECO:0007669"/>
    <property type="project" value="UniProtKB-KW"/>
</dbReference>
<accession>A0A6I2MBM7</accession>
<dbReference type="GO" id="GO:0008168">
    <property type="term" value="F:methyltransferase activity"/>
    <property type="evidence" value="ECO:0007669"/>
    <property type="project" value="UniProtKB-KW"/>
</dbReference>
<reference evidence="1 2" key="1">
    <citation type="submission" date="2019-11" db="EMBL/GenBank/DDBJ databases">
        <title>Bacillus idriensis genome.</title>
        <authorList>
            <person name="Konopka E.N."/>
            <person name="Newman J.D."/>
        </authorList>
    </citation>
    <scope>NUCLEOTIDE SEQUENCE [LARGE SCALE GENOMIC DNA]</scope>
    <source>
        <strain evidence="1 2">DSM 19097</strain>
    </source>
</reference>
<gene>
    <name evidence="1" type="ORF">GJU41_07530</name>
</gene>
<protein>
    <submittedName>
        <fullName evidence="1">rRNA methyltransferase</fullName>
    </submittedName>
</protein>
<sequence length="123" mass="14493">MWKLVNGKLIQQTDTSRVKFRTNVSKSIIDQLNTFAAEYNTHPNYLLESGLQTVLNQGVITYNKKLRPKDRIQFKTTYDKELLTMVKEFAKTHDLFVNDVLEYSVNFINFDNLKKIGHKHRIE</sequence>
<keyword evidence="2" id="KW-1185">Reference proteome</keyword>
<comment type="caution">
    <text evidence="1">The sequence shown here is derived from an EMBL/GenBank/DDBJ whole genome shotgun (WGS) entry which is preliminary data.</text>
</comment>
<dbReference type="AlphaFoldDB" id="A0A6I2MBM7"/>
<evidence type="ECO:0000313" key="2">
    <source>
        <dbReference type="Proteomes" id="UP000441585"/>
    </source>
</evidence>
<keyword evidence="1" id="KW-0489">Methyltransferase</keyword>
<proteinExistence type="predicted"/>